<proteinExistence type="predicted"/>
<evidence type="ECO:0000313" key="1">
    <source>
        <dbReference type="EMBL" id="KAF6366445.1"/>
    </source>
</evidence>
<gene>
    <name evidence="1" type="ORF">mPipKuh1_009862</name>
</gene>
<comment type="caution">
    <text evidence="1">The sequence shown here is derived from an EMBL/GenBank/DDBJ whole genome shotgun (WGS) entry which is preliminary data.</text>
</comment>
<reference evidence="1 2" key="1">
    <citation type="journal article" date="2020" name="Nature">
        <title>Six reference-quality genomes reveal evolution of bat adaptations.</title>
        <authorList>
            <person name="Jebb D."/>
            <person name="Huang Z."/>
            <person name="Pippel M."/>
            <person name="Hughes G.M."/>
            <person name="Lavrichenko K."/>
            <person name="Devanna P."/>
            <person name="Winkler S."/>
            <person name="Jermiin L.S."/>
            <person name="Skirmuntt E.C."/>
            <person name="Katzourakis A."/>
            <person name="Burkitt-Gray L."/>
            <person name="Ray D.A."/>
            <person name="Sullivan K.A.M."/>
            <person name="Roscito J.G."/>
            <person name="Kirilenko B.M."/>
            <person name="Davalos L.M."/>
            <person name="Corthals A.P."/>
            <person name="Power M.L."/>
            <person name="Jones G."/>
            <person name="Ransome R.D."/>
            <person name="Dechmann D.K.N."/>
            <person name="Locatelli A.G."/>
            <person name="Puechmaille S.J."/>
            <person name="Fedrigo O."/>
            <person name="Jarvis E.D."/>
            <person name="Hiller M."/>
            <person name="Vernes S.C."/>
            <person name="Myers E.W."/>
            <person name="Teeling E.C."/>
        </authorList>
    </citation>
    <scope>NUCLEOTIDE SEQUENCE [LARGE SCALE GENOMIC DNA]</scope>
    <source>
        <strain evidence="1">MPipKuh1</strain>
        <tissue evidence="1">Flight muscle</tissue>
    </source>
</reference>
<sequence length="156" mass="17403">MVLLLLSRKKTKTGKLSDNLFLGFEVGRIMASQSAGVLIPGTYKGYRGIKVADGIKVAHQPALKWKYPSLSRWAQCNHKEVSYFHFQINGRDGGQGWKNQSQSSEDVTLLVLKMKERAMSQRMQVASGSHKRLGEEKECNPANIMILGLPASKTLR</sequence>
<evidence type="ECO:0000313" key="2">
    <source>
        <dbReference type="Proteomes" id="UP000558488"/>
    </source>
</evidence>
<dbReference type="Proteomes" id="UP000558488">
    <property type="component" value="Unassembled WGS sequence"/>
</dbReference>
<dbReference type="AlphaFoldDB" id="A0A7J7YXC3"/>
<organism evidence="1 2">
    <name type="scientific">Pipistrellus kuhlii</name>
    <name type="common">Kuhl's pipistrelle</name>
    <dbReference type="NCBI Taxonomy" id="59472"/>
    <lineage>
        <taxon>Eukaryota</taxon>
        <taxon>Metazoa</taxon>
        <taxon>Chordata</taxon>
        <taxon>Craniata</taxon>
        <taxon>Vertebrata</taxon>
        <taxon>Euteleostomi</taxon>
        <taxon>Mammalia</taxon>
        <taxon>Eutheria</taxon>
        <taxon>Laurasiatheria</taxon>
        <taxon>Chiroptera</taxon>
        <taxon>Yangochiroptera</taxon>
        <taxon>Vespertilionidae</taxon>
        <taxon>Pipistrellus</taxon>
    </lineage>
</organism>
<protein>
    <submittedName>
        <fullName evidence="1">Uncharacterized protein</fullName>
    </submittedName>
</protein>
<keyword evidence="2" id="KW-1185">Reference proteome</keyword>
<dbReference type="EMBL" id="JACAGB010000004">
    <property type="protein sequence ID" value="KAF6366445.1"/>
    <property type="molecule type" value="Genomic_DNA"/>
</dbReference>
<accession>A0A7J7YXC3</accession>
<name>A0A7J7YXC3_PIPKU</name>